<dbReference type="Proteomes" id="UP000644147">
    <property type="component" value="Unassembled WGS sequence"/>
</dbReference>
<keyword evidence="3" id="KW-1185">Reference proteome</keyword>
<name>A0ABS1C409_9BACT</name>
<reference evidence="2 3" key="1">
    <citation type="submission" date="2020-12" db="EMBL/GenBank/DDBJ databases">
        <title>Bacterial novel species Adhaeribacter sp. BT258 isolated from soil.</title>
        <authorList>
            <person name="Jung H.-Y."/>
        </authorList>
    </citation>
    <scope>NUCLEOTIDE SEQUENCE [LARGE SCALE GENOMIC DNA]</scope>
    <source>
        <strain evidence="2 3">BT258</strain>
    </source>
</reference>
<dbReference type="InterPro" id="IPR036888">
    <property type="entry name" value="DNA_integrity_DisA_N_sf"/>
</dbReference>
<evidence type="ECO:0000313" key="2">
    <source>
        <dbReference type="EMBL" id="MBK0404099.1"/>
    </source>
</evidence>
<protein>
    <submittedName>
        <fullName evidence="2">DNA integrity scanning protein DisA nucleotide-binding domain protein</fullName>
    </submittedName>
</protein>
<dbReference type="InterPro" id="IPR048555">
    <property type="entry name" value="DACNH"/>
</dbReference>
<comment type="caution">
    <text evidence="2">The sequence shown here is derived from an EMBL/GenBank/DDBJ whole genome shotgun (WGS) entry which is preliminary data.</text>
</comment>
<organism evidence="2 3">
    <name type="scientific">Adhaeribacter terrigena</name>
    <dbReference type="NCBI Taxonomy" id="2793070"/>
    <lineage>
        <taxon>Bacteria</taxon>
        <taxon>Pseudomonadati</taxon>
        <taxon>Bacteroidota</taxon>
        <taxon>Cytophagia</taxon>
        <taxon>Cytophagales</taxon>
        <taxon>Hymenobacteraceae</taxon>
        <taxon>Adhaeribacter</taxon>
    </lineage>
</organism>
<dbReference type="Gene3D" id="3.40.1700.10">
    <property type="entry name" value="DNA integrity scanning protein, DisA, N-terminal domain"/>
    <property type="match status" value="1"/>
</dbReference>
<dbReference type="EMBL" id="JAEHFX010000007">
    <property type="protein sequence ID" value="MBK0404099.1"/>
    <property type="molecule type" value="Genomic_DNA"/>
</dbReference>
<gene>
    <name evidence="2" type="ORF">I5M27_13975</name>
</gene>
<dbReference type="Pfam" id="PF02457">
    <property type="entry name" value="DAC"/>
    <property type="match status" value="1"/>
</dbReference>
<dbReference type="SUPFAM" id="SSF143597">
    <property type="entry name" value="YojJ-like"/>
    <property type="match status" value="1"/>
</dbReference>
<evidence type="ECO:0000259" key="1">
    <source>
        <dbReference type="PROSITE" id="PS51794"/>
    </source>
</evidence>
<dbReference type="InterPro" id="IPR003390">
    <property type="entry name" value="DNA_integrity_scan_DisA_N"/>
</dbReference>
<evidence type="ECO:0000313" key="3">
    <source>
        <dbReference type="Proteomes" id="UP000644147"/>
    </source>
</evidence>
<proteinExistence type="predicted"/>
<feature type="domain" description="DAC" evidence="1">
    <location>
        <begin position="343"/>
        <end position="483"/>
    </location>
</feature>
<dbReference type="Pfam" id="PF21750">
    <property type="entry name" value="DACNH"/>
    <property type="match status" value="1"/>
</dbReference>
<sequence length="483" mass="54177">MWHNQTLFRVSAQLAAEGIFSGLDRNLKPEVSIAAFGRTGKKAKHTIILEPNEISFDFERFQGFIFQIAKFEKQEAERYKDSGHLSENERHERIVQQQLLRLNLQVLLNELNLERGQNRLSLCACPVWVNDLLVLVTLHFDRSVFLSHYTLPPVPARQTHTPAVSFLDATVTEFLNDCVKALHETEFASGKSILDRDYSEVLRAAGKRFMYTPAGSSHGLFDACNAISALKYEGSEGVGSMLLTKRNHPEIYQLLTLDTPVPLRDYRSVRKLLELAEGNIRLLSDAVNVYGLGSLKPGHDFSKAEVFMINFTKHYTWEFVHAGHVMMKVAYGVPNLPKGQLDEQKFRRDLGLTFPALPEENAQKLWLLMHEVTKLRHGTIVVISEGAAEEAKRLAKQSFKVSPMAMAPSFIRQLTQIDGAMLLDTEGHCHAIGLILDGLASENGNAARGARYNSAIRYVETSSHNCLAVVVSEDGLINLIRKP</sequence>
<dbReference type="RefSeq" id="WP_200506937.1">
    <property type="nucleotide sequence ID" value="NZ_JAEHFX010000007.1"/>
</dbReference>
<accession>A0ABS1C409</accession>
<dbReference type="InterPro" id="IPR048554">
    <property type="entry name" value="DACNG"/>
</dbReference>
<dbReference type="Pfam" id="PF21752">
    <property type="entry name" value="DACNG"/>
    <property type="match status" value="1"/>
</dbReference>
<dbReference type="PROSITE" id="PS51794">
    <property type="entry name" value="DAC"/>
    <property type="match status" value="1"/>
</dbReference>